<feature type="region of interest" description="Disordered" evidence="2">
    <location>
        <begin position="314"/>
        <end position="348"/>
    </location>
</feature>
<evidence type="ECO:0000313" key="4">
    <source>
        <dbReference type="EMBL" id="MDA5094349.1"/>
    </source>
</evidence>
<evidence type="ECO:0000256" key="1">
    <source>
        <dbReference type="ARBA" id="ARBA00022748"/>
    </source>
</evidence>
<protein>
    <submittedName>
        <fullName evidence="4">C-type cytochrome biogenesis protein CcmI</fullName>
    </submittedName>
</protein>
<dbReference type="InterPro" id="IPR011990">
    <property type="entry name" value="TPR-like_helical_dom_sf"/>
</dbReference>
<reference evidence="4 5" key="1">
    <citation type="submission" date="2023-01" db="EMBL/GenBank/DDBJ databases">
        <authorList>
            <person name="Yoon J.-W."/>
        </authorList>
    </citation>
    <scope>NUCLEOTIDE SEQUENCE [LARGE SCALE GENOMIC DNA]</scope>
    <source>
        <strain evidence="4 5">KMU-50</strain>
    </source>
</reference>
<proteinExistence type="predicted"/>
<feature type="transmembrane region" description="Helical" evidence="3">
    <location>
        <begin position="96"/>
        <end position="116"/>
    </location>
</feature>
<dbReference type="NCBIfam" id="TIGR03142">
    <property type="entry name" value="cytochro_ccmI"/>
    <property type="match status" value="1"/>
</dbReference>
<gene>
    <name evidence="4" type="primary">ccmI</name>
    <name evidence="4" type="ORF">O2N63_09650</name>
</gene>
<keyword evidence="5" id="KW-1185">Reference proteome</keyword>
<dbReference type="SUPFAM" id="SSF48452">
    <property type="entry name" value="TPR-like"/>
    <property type="match status" value="1"/>
</dbReference>
<dbReference type="RefSeq" id="WP_271054053.1">
    <property type="nucleotide sequence ID" value="NZ_JAQIIO010000004.1"/>
</dbReference>
<dbReference type="Proteomes" id="UP001528040">
    <property type="component" value="Unassembled WGS sequence"/>
</dbReference>
<dbReference type="InterPro" id="IPR017560">
    <property type="entry name" value="Cyt_c_biogenesis_CcmI"/>
</dbReference>
<evidence type="ECO:0000256" key="2">
    <source>
        <dbReference type="SAM" id="MobiDB-lite"/>
    </source>
</evidence>
<comment type="caution">
    <text evidence="4">The sequence shown here is derived from an EMBL/GenBank/DDBJ whole genome shotgun (WGS) entry which is preliminary data.</text>
</comment>
<evidence type="ECO:0000313" key="5">
    <source>
        <dbReference type="Proteomes" id="UP001528040"/>
    </source>
</evidence>
<evidence type="ECO:0000256" key="3">
    <source>
        <dbReference type="SAM" id="Phobius"/>
    </source>
</evidence>
<keyword evidence="3" id="KW-0812">Transmembrane</keyword>
<accession>A0ABT4W1G7</accession>
<name>A0ABT4W1G7_9RHOB</name>
<feature type="region of interest" description="Disordered" evidence="2">
    <location>
        <begin position="137"/>
        <end position="159"/>
    </location>
</feature>
<keyword evidence="3" id="KW-0472">Membrane</keyword>
<keyword evidence="3" id="KW-1133">Transmembrane helix</keyword>
<dbReference type="EMBL" id="JAQIIO010000004">
    <property type="protein sequence ID" value="MDA5094349.1"/>
    <property type="molecule type" value="Genomic_DNA"/>
</dbReference>
<keyword evidence="1" id="KW-0201">Cytochrome c-type biogenesis</keyword>
<dbReference type="Gene3D" id="1.25.40.10">
    <property type="entry name" value="Tetratricopeptide repeat domain"/>
    <property type="match status" value="1"/>
</dbReference>
<organism evidence="4 5">
    <name type="scientific">Aliiroseovarius salicola</name>
    <dbReference type="NCBI Taxonomy" id="3009082"/>
    <lineage>
        <taxon>Bacteria</taxon>
        <taxon>Pseudomonadati</taxon>
        <taxon>Pseudomonadota</taxon>
        <taxon>Alphaproteobacteria</taxon>
        <taxon>Rhodobacterales</taxon>
        <taxon>Paracoccaceae</taxon>
        <taxon>Aliiroseovarius</taxon>
    </lineage>
</organism>
<sequence>MVFWAITGAATLAVVLILARQMLRRMPDAGGDEITSDMQIYRDQLKELDRDVERGTVGKDEAERTRLEISRRLLEADRKAQARVRSTNAPEGATRIAMGIVAMALILGAFGFYWTLGEPGAEDLGLKKRIAQADELRDARPSQAEIEAERPEWTGAPEGTPADYIKLVDTLREKMKETPDDPQGLNLLVQHETAVGNHIAAREAMDRLVEIKGDEVTSDDLARQADVMIMTAGGFVSPEAEEALRVSLIKDPRNPVARYYTGLMFAQNSRPDLAFRLWRALLEEGPDGAPWITPIRSQIEGLAQMAGENFTLPPRAPKATAPLPSTEPDGLAGPTAEDMAAAEEMSAEDRQDMIKGMVEQLSERLATEGGTPAEWARLITVLGVLGDTERAAAIWKEAQQTFAGLGEPFEIVKQAAIQAGVAE</sequence>